<dbReference type="InterPro" id="IPR016584">
    <property type="entry name" value="MeTrfase_VrtF"/>
</dbReference>
<keyword evidence="1" id="KW-0808">Transferase</keyword>
<evidence type="ECO:0000313" key="1">
    <source>
        <dbReference type="EMBL" id="OYQ95317.1"/>
    </source>
</evidence>
<gene>
    <name evidence="1" type="ORF">B9P89_25895</name>
</gene>
<sequence length="218" mass="24108">MNKITDDGAKIYTPMTLKLYDWWVLGVSNQYAWKCPTREHLLPHFLQHLSKSHLDIGVGTGFYPYHAPNGCVISLMDLNEASLDAAASRIGEAKIQRKIKHDVFESYPTDLHNEFDSISMFYLLHCLPGNISAKACVIENAARALTDTGTLYGATILGDGVIHNTFGKKLMSIYNKKGIFSNSDDSEEGLKQILSAHFEHVNTQVTGTVAIFSASGKK</sequence>
<keyword evidence="1" id="KW-0489">Methyltransferase</keyword>
<protein>
    <submittedName>
        <fullName evidence="1">SAM-dependent methyltransferase</fullName>
    </submittedName>
</protein>
<dbReference type="GO" id="GO:0032259">
    <property type="term" value="P:methylation"/>
    <property type="evidence" value="ECO:0007669"/>
    <property type="project" value="UniProtKB-KW"/>
</dbReference>
<dbReference type="PIRSF" id="PIRSF011491">
    <property type="entry name" value="Mtase_YbcY_prd"/>
    <property type="match status" value="1"/>
</dbReference>
<dbReference type="CDD" id="cd02440">
    <property type="entry name" value="AdoMet_MTases"/>
    <property type="match status" value="1"/>
</dbReference>
<accession>A0A9P3SM16</accession>
<dbReference type="InterPro" id="IPR013217">
    <property type="entry name" value="Methyltransf_12"/>
</dbReference>
<dbReference type="EMBL" id="NEFA01000051">
    <property type="protein sequence ID" value="OYQ95317.1"/>
    <property type="molecule type" value="Genomic_DNA"/>
</dbReference>
<dbReference type="AlphaFoldDB" id="A0A9P3SM16"/>
<dbReference type="GO" id="GO:0008168">
    <property type="term" value="F:methyltransferase activity"/>
    <property type="evidence" value="ECO:0007669"/>
    <property type="project" value="UniProtKB-KW"/>
</dbReference>
<reference evidence="1 2" key="1">
    <citation type="submission" date="2017-04" db="EMBL/GenBank/DDBJ databases">
        <title>Emergence of KPC-2-producing Citrobacter isolates from sediments of a Chinese river.</title>
        <authorList>
            <person name="Zheng B."/>
        </authorList>
    </citation>
    <scope>NUCLEOTIDE SEQUENCE [LARGE SCALE GENOMIC DNA]</scope>
    <source>
        <strain evidence="1 2">C191</strain>
    </source>
</reference>
<proteinExistence type="predicted"/>
<dbReference type="Proteomes" id="UP000215827">
    <property type="component" value="Unassembled WGS sequence"/>
</dbReference>
<dbReference type="RefSeq" id="WP_061549091.1">
    <property type="nucleotide sequence ID" value="NZ_AP028314.1"/>
</dbReference>
<organism evidence="1 2">
    <name type="scientific">Citrobacter freundii</name>
    <dbReference type="NCBI Taxonomy" id="546"/>
    <lineage>
        <taxon>Bacteria</taxon>
        <taxon>Pseudomonadati</taxon>
        <taxon>Pseudomonadota</taxon>
        <taxon>Gammaproteobacteria</taxon>
        <taxon>Enterobacterales</taxon>
        <taxon>Enterobacteriaceae</taxon>
        <taxon>Citrobacter</taxon>
        <taxon>Citrobacter freundii complex</taxon>
    </lineage>
</organism>
<evidence type="ECO:0000313" key="2">
    <source>
        <dbReference type="Proteomes" id="UP000215827"/>
    </source>
</evidence>
<dbReference type="Pfam" id="PF08242">
    <property type="entry name" value="Methyltransf_12"/>
    <property type="match status" value="1"/>
</dbReference>
<dbReference type="Gene3D" id="3.40.50.150">
    <property type="entry name" value="Vaccinia Virus protein VP39"/>
    <property type="match status" value="1"/>
</dbReference>
<name>A0A9P3SM16_CITFR</name>
<dbReference type="InterPro" id="IPR029063">
    <property type="entry name" value="SAM-dependent_MTases_sf"/>
</dbReference>
<comment type="caution">
    <text evidence="1">The sequence shown here is derived from an EMBL/GenBank/DDBJ whole genome shotgun (WGS) entry which is preliminary data.</text>
</comment>
<dbReference type="SUPFAM" id="SSF53335">
    <property type="entry name" value="S-adenosyl-L-methionine-dependent methyltransferases"/>
    <property type="match status" value="1"/>
</dbReference>